<gene>
    <name evidence="1" type="ORF">JIN87_18525</name>
</gene>
<evidence type="ECO:0000313" key="2">
    <source>
        <dbReference type="Proteomes" id="UP000617628"/>
    </source>
</evidence>
<dbReference type="PROSITE" id="PS51318">
    <property type="entry name" value="TAT"/>
    <property type="match status" value="1"/>
</dbReference>
<dbReference type="EMBL" id="JAENIL010000037">
    <property type="protein sequence ID" value="MBK1878885.1"/>
    <property type="molecule type" value="Genomic_DNA"/>
</dbReference>
<dbReference type="PANTHER" id="PTHR43737:SF1">
    <property type="entry name" value="DUF1501 DOMAIN-CONTAINING PROTEIN"/>
    <property type="match status" value="1"/>
</dbReference>
<proteinExistence type="predicted"/>
<dbReference type="AlphaFoldDB" id="A0A934VSD0"/>
<comment type="caution">
    <text evidence="1">The sequence shown here is derived from an EMBL/GenBank/DDBJ whole genome shotgun (WGS) entry which is preliminary data.</text>
</comment>
<accession>A0A934VSD0</accession>
<dbReference type="RefSeq" id="WP_200357099.1">
    <property type="nucleotide sequence ID" value="NZ_JAENIL010000037.1"/>
</dbReference>
<sequence>MSSSKKRQISRRQFLGEAPCAALGSTALFSSLLSLKMTNAAAAASAPTISTDDDYKALVCVFLAGGNDSYNMLLPRNQEAYNSYAANRANLKLDLYQEDGETYNILPITSTGQEYSEFGLHPRLGEMQTLYNDEELAFIANVGTLIQPTTMSDYRARRYRPKGLFSHSDQQDHWQTCLPQVRGASPGGWGGRASELLASFNEGSKISMNISVSGLNTFQTGEEAFAFVAGNDGGADMIAYQDPFEKAAVNSLLTENYKNLFQKNFGRNSARFIESSIAFNEGFDNATVTTRFPNTNTGDKFKTIARTIAAHDALKMRRQTFFVRIGGWDHHADLLSKQNTMLPDLSQSLLAFSNALRDLGLSDNVLTFSVSDFGRTLSSNDAGSDHGWGGNAFVMGGPVSGGKIYGTYPDLRTNGPLDTGRGRQIPTTSVDEYCSEIARWFGVANGDLETVFPNIQNFYDPYSLTPPIGFLKSEGSV</sequence>
<reference evidence="1" key="1">
    <citation type="submission" date="2021-01" db="EMBL/GenBank/DDBJ databases">
        <title>Modified the classification status of verrucomicrobia.</title>
        <authorList>
            <person name="Feng X."/>
        </authorList>
    </citation>
    <scope>NUCLEOTIDE SEQUENCE</scope>
    <source>
        <strain evidence="1">KCTC 13126</strain>
    </source>
</reference>
<name>A0A934VSD0_9BACT</name>
<dbReference type="InterPro" id="IPR010869">
    <property type="entry name" value="DUF1501"/>
</dbReference>
<evidence type="ECO:0000313" key="1">
    <source>
        <dbReference type="EMBL" id="MBK1878885.1"/>
    </source>
</evidence>
<dbReference type="Proteomes" id="UP000617628">
    <property type="component" value="Unassembled WGS sequence"/>
</dbReference>
<dbReference type="PANTHER" id="PTHR43737">
    <property type="entry name" value="BLL7424 PROTEIN"/>
    <property type="match status" value="1"/>
</dbReference>
<keyword evidence="2" id="KW-1185">Reference proteome</keyword>
<dbReference type="Pfam" id="PF07394">
    <property type="entry name" value="DUF1501"/>
    <property type="match status" value="1"/>
</dbReference>
<protein>
    <submittedName>
        <fullName evidence="1">DUF1501 domain-containing protein</fullName>
    </submittedName>
</protein>
<dbReference type="InterPro" id="IPR006311">
    <property type="entry name" value="TAT_signal"/>
</dbReference>
<organism evidence="1 2">
    <name type="scientific">Pelagicoccus mobilis</name>
    <dbReference type="NCBI Taxonomy" id="415221"/>
    <lineage>
        <taxon>Bacteria</taxon>
        <taxon>Pseudomonadati</taxon>
        <taxon>Verrucomicrobiota</taxon>
        <taxon>Opitutia</taxon>
        <taxon>Puniceicoccales</taxon>
        <taxon>Pelagicoccaceae</taxon>
        <taxon>Pelagicoccus</taxon>
    </lineage>
</organism>